<keyword evidence="11 16" id="KW-0862">Zinc</keyword>
<proteinExistence type="inferred from homology"/>
<dbReference type="InterPro" id="IPR014857">
    <property type="entry name" value="Nse1_RING_C4HC3-type"/>
</dbReference>
<evidence type="ECO:0000259" key="18">
    <source>
        <dbReference type="PROSITE" id="PS50089"/>
    </source>
</evidence>
<keyword evidence="20" id="KW-1185">Reference proteome</keyword>
<comment type="function">
    <text evidence="16">Acts in a DNA repair pathway for removal of UV-induced DNA damage that is distinct from classical nucleotide excision repair and in repair of ionizing radiation damage. Functions in homologous recombination repair of DNA double strand breaks and in recovery of stalled replication forks.</text>
</comment>
<dbReference type="PANTHER" id="PTHR20973">
    <property type="entry name" value="NON-SMC ELEMENT 1-RELATED"/>
    <property type="match status" value="1"/>
</dbReference>
<dbReference type="Proteomes" id="UP000092993">
    <property type="component" value="Unassembled WGS sequence"/>
</dbReference>
<dbReference type="GO" id="GO:0030915">
    <property type="term" value="C:Smc5-Smc6 complex"/>
    <property type="evidence" value="ECO:0007669"/>
    <property type="project" value="UniProtKB-UniRule"/>
</dbReference>
<dbReference type="InterPro" id="IPR001841">
    <property type="entry name" value="Znf_RING"/>
</dbReference>
<keyword evidence="6 16" id="KW-0808">Transferase</keyword>
<dbReference type="GO" id="GO:0061630">
    <property type="term" value="F:ubiquitin protein ligase activity"/>
    <property type="evidence" value="ECO:0007669"/>
    <property type="project" value="UniProtKB-EC"/>
</dbReference>
<keyword evidence="9 15" id="KW-0863">Zinc-finger</keyword>
<dbReference type="InterPro" id="IPR013083">
    <property type="entry name" value="Znf_RING/FYVE/PHD"/>
</dbReference>
<evidence type="ECO:0000256" key="1">
    <source>
        <dbReference type="ARBA" id="ARBA00000900"/>
    </source>
</evidence>
<comment type="catalytic activity">
    <reaction evidence="1 16">
        <text>S-ubiquitinyl-[E2 ubiquitin-conjugating enzyme]-L-cysteine + [acceptor protein]-L-lysine = [E2 ubiquitin-conjugating enzyme]-L-cysteine + N(6)-ubiquitinyl-[acceptor protein]-L-lysine.</text>
        <dbReference type="EC" id="2.3.2.27"/>
    </reaction>
</comment>
<dbReference type="Gene3D" id="3.30.40.10">
    <property type="entry name" value="Zinc/RING finger domain, C3HC4 (zinc finger)"/>
    <property type="match status" value="1"/>
</dbReference>
<evidence type="ECO:0000256" key="13">
    <source>
        <dbReference type="ARBA" id="ARBA00023204"/>
    </source>
</evidence>
<comment type="subcellular location">
    <subcellularLocation>
        <location evidence="2 16">Nucleus</location>
    </subcellularLocation>
</comment>
<evidence type="ECO:0000256" key="3">
    <source>
        <dbReference type="ARBA" id="ARBA00010258"/>
    </source>
</evidence>
<keyword evidence="14 16" id="KW-0539">Nucleus</keyword>
<evidence type="ECO:0000256" key="9">
    <source>
        <dbReference type="ARBA" id="ARBA00022771"/>
    </source>
</evidence>
<keyword evidence="12 16" id="KW-0233">DNA recombination</keyword>
<comment type="caution">
    <text evidence="19">The sequence shown here is derived from an EMBL/GenBank/DDBJ whole genome shotgun (WGS) entry which is preliminary data.</text>
</comment>
<keyword evidence="13 16" id="KW-0234">DNA repair</keyword>
<evidence type="ECO:0000256" key="11">
    <source>
        <dbReference type="ARBA" id="ARBA00022833"/>
    </source>
</evidence>
<dbReference type="PROSITE" id="PS50089">
    <property type="entry name" value="ZF_RING_2"/>
    <property type="match status" value="1"/>
</dbReference>
<organism evidence="19 20">
    <name type="scientific">Grifola frondosa</name>
    <name type="common">Maitake</name>
    <name type="synonym">Polyporus frondosus</name>
    <dbReference type="NCBI Taxonomy" id="5627"/>
    <lineage>
        <taxon>Eukaryota</taxon>
        <taxon>Fungi</taxon>
        <taxon>Dikarya</taxon>
        <taxon>Basidiomycota</taxon>
        <taxon>Agaricomycotina</taxon>
        <taxon>Agaricomycetes</taxon>
        <taxon>Polyporales</taxon>
        <taxon>Grifolaceae</taxon>
        <taxon>Grifola</taxon>
    </lineage>
</organism>
<keyword evidence="10 16" id="KW-0833">Ubl conjugation pathway</keyword>
<dbReference type="GO" id="GO:0005634">
    <property type="term" value="C:nucleus"/>
    <property type="evidence" value="ECO:0007669"/>
    <property type="project" value="UniProtKB-SubCell"/>
</dbReference>
<evidence type="ECO:0000256" key="15">
    <source>
        <dbReference type="PROSITE-ProRule" id="PRU00175"/>
    </source>
</evidence>
<sequence length="271" mass="30888">MSHKLALKIWEKCVDAVKAANDSLDIPFYSDRNSWDTFVSNINDVLNPLDLEFAHLLDEISGKELYALVNRKDDDVAQMATDYSPIEIAYFKAVVEQIMLAPNESFCVSSLVAMREVNSLKSNMTKAQAEIVLGSFVAKGWLMKSKRGRYSLSTRTLLELQPYLRSTYPDEILECTICLEMVTRGVACYTPQCKARLHNHCYASYRRGKRNCPTCDENWSVEANTKKLKPVGEAAFKEGQDQGRRRVRRKATDSDEENSQEDEDARMIMTK</sequence>
<dbReference type="GO" id="GO:0000724">
    <property type="term" value="P:double-strand break repair via homologous recombination"/>
    <property type="evidence" value="ECO:0007669"/>
    <property type="project" value="TreeGrafter"/>
</dbReference>
<keyword evidence="8 16" id="KW-0227">DNA damage</keyword>
<evidence type="ECO:0000256" key="2">
    <source>
        <dbReference type="ARBA" id="ARBA00004123"/>
    </source>
</evidence>
<evidence type="ECO:0000256" key="12">
    <source>
        <dbReference type="ARBA" id="ARBA00023172"/>
    </source>
</evidence>
<gene>
    <name evidence="19" type="primary">NSMCE1</name>
    <name evidence="19" type="ORF">A0H81_04187</name>
</gene>
<evidence type="ECO:0000313" key="20">
    <source>
        <dbReference type="Proteomes" id="UP000092993"/>
    </source>
</evidence>
<dbReference type="Pfam" id="PF08746">
    <property type="entry name" value="zf-RING-like"/>
    <property type="match status" value="1"/>
</dbReference>
<accession>A0A1C7MF90</accession>
<evidence type="ECO:0000256" key="5">
    <source>
        <dbReference type="ARBA" id="ARBA00019422"/>
    </source>
</evidence>
<evidence type="ECO:0000256" key="7">
    <source>
        <dbReference type="ARBA" id="ARBA00022723"/>
    </source>
</evidence>
<evidence type="ECO:0000256" key="4">
    <source>
        <dbReference type="ARBA" id="ARBA00012483"/>
    </source>
</evidence>
<feature type="compositionally biased region" description="Basic and acidic residues" evidence="17">
    <location>
        <begin position="235"/>
        <end position="244"/>
    </location>
</feature>
<dbReference type="AlphaFoldDB" id="A0A1C7MF90"/>
<dbReference type="InterPro" id="IPR036388">
    <property type="entry name" value="WH-like_DNA-bd_sf"/>
</dbReference>
<evidence type="ECO:0000313" key="19">
    <source>
        <dbReference type="EMBL" id="OBZ75530.1"/>
    </source>
</evidence>
<comment type="subunit">
    <text evidence="16">Component of the Smc5-Smc6 complex.</text>
</comment>
<dbReference type="OrthoDB" id="185455at2759"/>
<dbReference type="FunFam" id="1.10.10.10:FF:000270">
    <property type="entry name" value="Non-structural maintenance of chromosomes element 1 homolog"/>
    <property type="match status" value="1"/>
</dbReference>
<dbReference type="GO" id="GO:0008270">
    <property type="term" value="F:zinc ion binding"/>
    <property type="evidence" value="ECO:0007669"/>
    <property type="project" value="UniProtKB-KW"/>
</dbReference>
<dbReference type="Gene3D" id="1.10.10.10">
    <property type="entry name" value="Winged helix-like DNA-binding domain superfamily/Winged helix DNA-binding domain"/>
    <property type="match status" value="1"/>
</dbReference>
<feature type="region of interest" description="Disordered" evidence="17">
    <location>
        <begin position="230"/>
        <end position="271"/>
    </location>
</feature>
<reference evidence="19 20" key="1">
    <citation type="submission" date="2016-03" db="EMBL/GenBank/DDBJ databases">
        <title>Whole genome sequencing of Grifola frondosa 9006-11.</title>
        <authorList>
            <person name="Min B."/>
            <person name="Park H."/>
            <person name="Kim J.-G."/>
            <person name="Cho H."/>
            <person name="Oh Y.-L."/>
            <person name="Kong W.-S."/>
            <person name="Choi I.-G."/>
        </authorList>
    </citation>
    <scope>NUCLEOTIDE SEQUENCE [LARGE SCALE GENOMIC DNA]</scope>
    <source>
        <strain evidence="19 20">9006-11</strain>
    </source>
</reference>
<evidence type="ECO:0000256" key="8">
    <source>
        <dbReference type="ARBA" id="ARBA00022763"/>
    </source>
</evidence>
<dbReference type="STRING" id="5627.A0A1C7MF90"/>
<evidence type="ECO:0000256" key="16">
    <source>
        <dbReference type="RuleBase" id="RU368018"/>
    </source>
</evidence>
<name>A0A1C7MF90_GRIFR</name>
<dbReference type="PANTHER" id="PTHR20973:SF0">
    <property type="entry name" value="NON-STRUCTURAL MAINTENANCE OF CHROMOSOMES ELEMENT 1 HOMOLOG"/>
    <property type="match status" value="1"/>
</dbReference>
<dbReference type="EMBL" id="LUGG01000004">
    <property type="protein sequence ID" value="OBZ75530.1"/>
    <property type="molecule type" value="Genomic_DNA"/>
</dbReference>
<keyword evidence="7 16" id="KW-0479">Metal-binding</keyword>
<dbReference type="SUPFAM" id="SSF57850">
    <property type="entry name" value="RING/U-box"/>
    <property type="match status" value="1"/>
</dbReference>
<dbReference type="Pfam" id="PF07574">
    <property type="entry name" value="SMC_Nse1"/>
    <property type="match status" value="1"/>
</dbReference>
<comment type="similarity">
    <text evidence="3 16">Belongs to the NSE1 family.</text>
</comment>
<evidence type="ECO:0000256" key="14">
    <source>
        <dbReference type="ARBA" id="ARBA00023242"/>
    </source>
</evidence>
<evidence type="ECO:0000256" key="6">
    <source>
        <dbReference type="ARBA" id="ARBA00022679"/>
    </source>
</evidence>
<dbReference type="InterPro" id="IPR011513">
    <property type="entry name" value="Nse1"/>
</dbReference>
<evidence type="ECO:0000256" key="17">
    <source>
        <dbReference type="SAM" id="MobiDB-lite"/>
    </source>
</evidence>
<dbReference type="CDD" id="cd16493">
    <property type="entry name" value="RING-CH-C4HC3_NSE1"/>
    <property type="match status" value="1"/>
</dbReference>
<feature type="domain" description="RING-type" evidence="18">
    <location>
        <begin position="175"/>
        <end position="216"/>
    </location>
</feature>
<dbReference type="EC" id="2.3.2.27" evidence="4 16"/>
<protein>
    <recommendedName>
        <fullName evidence="5 16">Non-structural maintenance of chromosomes element 1 homolog</fullName>
        <ecNumber evidence="4 16">2.3.2.27</ecNumber>
    </recommendedName>
</protein>
<evidence type="ECO:0000256" key="10">
    <source>
        <dbReference type="ARBA" id="ARBA00022786"/>
    </source>
</evidence>
<feature type="compositionally biased region" description="Acidic residues" evidence="17">
    <location>
        <begin position="254"/>
        <end position="264"/>
    </location>
</feature>
<dbReference type="OMA" id="ACINHSC"/>
<dbReference type="Gene3D" id="3.90.1150.220">
    <property type="match status" value="1"/>
</dbReference>